<evidence type="ECO:0000259" key="5">
    <source>
        <dbReference type="Pfam" id="PF17210"/>
    </source>
</evidence>
<proteinExistence type="predicted"/>
<dbReference type="Gene3D" id="2.60.40.10">
    <property type="entry name" value="Immunoglobulins"/>
    <property type="match status" value="9"/>
</dbReference>
<feature type="domain" description="SD-repeat containing protein B" evidence="5">
    <location>
        <begin position="1520"/>
        <end position="1597"/>
    </location>
</feature>
<feature type="region of interest" description="Disordered" evidence="4">
    <location>
        <begin position="1920"/>
        <end position="1945"/>
    </location>
</feature>
<dbReference type="GO" id="GO:0005576">
    <property type="term" value="C:extracellular region"/>
    <property type="evidence" value="ECO:0007669"/>
    <property type="project" value="UniProtKB-SubCell"/>
</dbReference>
<dbReference type="PANTHER" id="PTHR23303">
    <property type="entry name" value="CARBOXYPEPTIDASE REGULATORY REGION-CONTAINING"/>
    <property type="match status" value="1"/>
</dbReference>
<evidence type="ECO:0000313" key="7">
    <source>
        <dbReference type="Proteomes" id="UP000214646"/>
    </source>
</evidence>
<protein>
    <recommendedName>
        <fullName evidence="5">SD-repeat containing protein B domain-containing protein</fullName>
    </recommendedName>
</protein>
<evidence type="ECO:0000256" key="2">
    <source>
        <dbReference type="ARBA" id="ARBA00022525"/>
    </source>
</evidence>
<dbReference type="SUPFAM" id="SSF50939">
    <property type="entry name" value="Sialidases"/>
    <property type="match status" value="1"/>
</dbReference>
<feature type="domain" description="SD-repeat containing protein B" evidence="5">
    <location>
        <begin position="1615"/>
        <end position="1684"/>
    </location>
</feature>
<comment type="subcellular location">
    <subcellularLocation>
        <location evidence="1">Secreted</location>
    </subcellularLocation>
</comment>
<keyword evidence="2" id="KW-0964">Secreted</keyword>
<dbReference type="Pfam" id="PF17210">
    <property type="entry name" value="SdrD_B"/>
    <property type="match status" value="8"/>
</dbReference>
<evidence type="ECO:0000256" key="1">
    <source>
        <dbReference type="ARBA" id="ARBA00004613"/>
    </source>
</evidence>
<feature type="domain" description="SD-repeat containing protein B" evidence="5">
    <location>
        <begin position="1207"/>
        <end position="1281"/>
    </location>
</feature>
<feature type="domain" description="SD-repeat containing protein B" evidence="5">
    <location>
        <begin position="1412"/>
        <end position="1493"/>
    </location>
</feature>
<dbReference type="InterPro" id="IPR015943">
    <property type="entry name" value="WD40/YVTN_repeat-like_dom_sf"/>
</dbReference>
<feature type="domain" description="SD-repeat containing protein B" evidence="5">
    <location>
        <begin position="1306"/>
        <end position="1392"/>
    </location>
</feature>
<gene>
    <name evidence="6" type="ORF">FRUB_05354</name>
</gene>
<dbReference type="EMBL" id="NIDE01000008">
    <property type="protein sequence ID" value="OWK40435.1"/>
    <property type="molecule type" value="Genomic_DNA"/>
</dbReference>
<dbReference type="InterPro" id="IPR033764">
    <property type="entry name" value="Sdr_B"/>
</dbReference>
<dbReference type="SUPFAM" id="SSF117074">
    <property type="entry name" value="Hypothetical protein PA1324"/>
    <property type="match status" value="9"/>
</dbReference>
<keyword evidence="7" id="KW-1185">Reference proteome</keyword>
<feature type="domain" description="SD-repeat containing protein B" evidence="5">
    <location>
        <begin position="1109"/>
        <end position="1195"/>
    </location>
</feature>
<dbReference type="Proteomes" id="UP000214646">
    <property type="component" value="Unassembled WGS sequence"/>
</dbReference>
<dbReference type="InterPro" id="IPR051417">
    <property type="entry name" value="SDr/BOS_complex"/>
</dbReference>
<accession>A0A225DVV0</accession>
<name>A0A225DVV0_9BACT</name>
<dbReference type="Gene3D" id="2.130.10.10">
    <property type="entry name" value="YVTN repeat-like/Quinoprotein amine dehydrogenase"/>
    <property type="match status" value="5"/>
</dbReference>
<dbReference type="SUPFAM" id="SSF110296">
    <property type="entry name" value="Oligoxyloglucan reducing end-specific cellobiohydrolase"/>
    <property type="match status" value="1"/>
</dbReference>
<sequence length="1945" mass="198620">MPRGGVRYFDIFLVWVGTKMNLSRFLLSRPIAPRIARTERGRTPVKIHVERLEDRSLPSTSIPLTASSWTPLGPSPTYANQQTGTNGVVTVGTNGATTAPNNQPTAGQIIATAVSPIDPNTIYAATADGGVAKSINDGQTWAMMTDNLPTTTPVDASGTSLGTIQPAQRNLHIGAIATDPYDPTGNTVFAGEGVYTNTDVSYAGQGLLESTDGGNSWTLEEGPLLSAATANSPAQYAFAGGSIRKILFVQDPNNTANNYIFVLTNPQGVNSTGSTPSAVYRSSDGGTTWVSITANLKNALNNPNQQISPFRQYTDFSVDPTNPGVAYVSVGDPGGYNYNGVYRTGPNAGSGGALDANAANITWTVLLGGNSIQVPGNQLGPILAAPVPQNPSTVYALVENAGGNLLGLYRSRNSGTDVVQIALPANTPAIDPNFSALSMIIDPTTGTGVTRIYISGSNGVMVVDVPETNGTGVIPTASVQDLSTSSDKNSPYPVIHNLTFDQPLAPAASGAFQASSANTHVIASTDTGVYELTTPIPAPTLVNGVLTNDFSPAPTVTWAAINGAPTAATSTTPGGTGLNATEFFGGSTGVLNDNGFIGGTNLTGTQVFNDSGNTSPPPPPASLYNWPATSTVPVGGTAVYDFRATNANGNLTTAYQVNANSAANLVQKSTDLGQTWAPAVTGIVDPGATGDASSPFTPPLVEDPSIPVGQGGTQNVRLLLGTDVVNQTTDSATTWSEFAHNLPYVTGTGGTIDAIGISRFDPNVVYVAVTARIDSNGADFGPGLYRVNTDITLSPAEPYSTWHDVSPTLDNNGTPTNFVGGSGDDVAGYIMPPFTGAPTEPYTNSLSGNITSIAVDPTNSDIVYVTVDSSDTDASGNAINTVYKTTDGGATWTNITGNLPYRAYSVVIDPNRLNGQTNDDIYVGTADGVWKTTGPSTANTVWTRVGGDLGTSTGMPDVAVFQVSINTTTGVLAAATFGRGVWEFQIRPYLAGEVFIDTNGDGLLDNTEVGVPPPGVPVTVTDVTNPASPVQFASTVSGVGGTFSFVSLPNAQYQLGIVGSSNLPYDPSTTYQVTGPDTTYTVTNVPVATTTSGIDVPVFVRGTVSGIDYIDSNGDGIQESGEVGNPGVVVQLLDATTGIVYASTTTAADGSYTFTGVGVLPSSDPWTVRQIPTNGVVQTNPAGSLNFTLTSGQQITGKNIGVFTLGSISGTVFEDLNGSGVLDPGEPPLAGWTVNLTNTGTGVVTTTTTAADGTYTFSGLSFGTYQVSEVLMPGYVATDPNPPPVSTQSGTTVAGTNFGNFRPATISGTIYVDTNGDGVQEANETTPVAGATVALIDPRSGAVVASTTSAADGSYSFAGLVPLVLPGNTTPYQVEVTGPAKYGQTSANPSVTLTSGATVANQNIGLFVKTTISGTVFDDANDNGIQDPGEIRLPGVPVLLINTATGATVQTATTDANGAFTFSAVSALAANGATIPYEVEADPNGYTTTTPETTVTLTSGVPVTGLKIGVYQDVLFTGVTYNDVNGDGIQEANEPAVAGFTVQLVDTNGNVVATTTSSATGAYSLYGGPGTFTVREVPPTGWVQTTPNPGYTTTTDGGPLVSTNFGNFQTITLSGVVYDDINGNATQDAGEPPLVGWTVQLVNSSGTVVNSTTTDVNGAFSFSGVGPGTYSLQEVLQPGYAASTPSSYPVTGVSGQSQTFAFGDYVPGTVSGTIFEDLGRDGTFDSGDPGSAGWTVDLLNGNGTVVASATTGSGGTYSFGTLAPGSYSVQLVPRPSWVVTTALPPAVTLASSQSLTFANIGVLRFASLGGFVYIDANRNSIKDPSERGLAGGVVGLFDSNGNQISTITTGADGSYFFGGLDNGTYTVKLISNTAGFSLSGPNPTASFTETLTVGSTTASNDVEGLNFGLDADQRYAIAADGGGGPGSRCTTRSPAPCSRTSSCTS</sequence>
<dbReference type="InterPro" id="IPR013783">
    <property type="entry name" value="Ig-like_fold"/>
</dbReference>
<keyword evidence="3" id="KW-0732">Signal</keyword>
<evidence type="ECO:0000256" key="3">
    <source>
        <dbReference type="ARBA" id="ARBA00022729"/>
    </source>
</evidence>
<reference evidence="7" key="1">
    <citation type="submission" date="2017-06" db="EMBL/GenBank/DDBJ databases">
        <title>Genome analysis of Fimbriiglobus ruber SP5, the first member of the order Planctomycetales with confirmed chitinolytic capability.</title>
        <authorList>
            <person name="Ravin N.V."/>
            <person name="Rakitin A.L."/>
            <person name="Ivanova A.A."/>
            <person name="Beletsky A.V."/>
            <person name="Kulichevskaya I.S."/>
            <person name="Mardanov A.V."/>
            <person name="Dedysh S.N."/>
        </authorList>
    </citation>
    <scope>NUCLEOTIDE SEQUENCE [LARGE SCALE GENOMIC DNA]</scope>
    <source>
        <strain evidence="7">SP5</strain>
    </source>
</reference>
<evidence type="ECO:0000256" key="4">
    <source>
        <dbReference type="SAM" id="MobiDB-lite"/>
    </source>
</evidence>
<feature type="compositionally biased region" description="Polar residues" evidence="4">
    <location>
        <begin position="1928"/>
        <end position="1945"/>
    </location>
</feature>
<organism evidence="6 7">
    <name type="scientific">Fimbriiglobus ruber</name>
    <dbReference type="NCBI Taxonomy" id="1908690"/>
    <lineage>
        <taxon>Bacteria</taxon>
        <taxon>Pseudomonadati</taxon>
        <taxon>Planctomycetota</taxon>
        <taxon>Planctomycetia</taxon>
        <taxon>Gemmatales</taxon>
        <taxon>Gemmataceae</taxon>
        <taxon>Fimbriiglobus</taxon>
    </lineage>
</organism>
<feature type="domain" description="SD-repeat containing protein B" evidence="5">
    <location>
        <begin position="1806"/>
        <end position="1883"/>
    </location>
</feature>
<evidence type="ECO:0000313" key="6">
    <source>
        <dbReference type="EMBL" id="OWK40435.1"/>
    </source>
</evidence>
<comment type="caution">
    <text evidence="6">The sequence shown here is derived from an EMBL/GenBank/DDBJ whole genome shotgun (WGS) entry which is preliminary data.</text>
</comment>
<dbReference type="InterPro" id="IPR036278">
    <property type="entry name" value="Sialidase_sf"/>
</dbReference>
<feature type="domain" description="SD-repeat containing protein B" evidence="5">
    <location>
        <begin position="1713"/>
        <end position="1781"/>
    </location>
</feature>